<accession>A0A410X273</accession>
<reference evidence="3 4" key="1">
    <citation type="submission" date="2018-01" db="EMBL/GenBank/DDBJ databases">
        <title>The whole genome sequencing and assembly of Paenibacillus chitinolyticus KCCM 41400 strain.</title>
        <authorList>
            <person name="Kim J.-Y."/>
            <person name="Park M.-K."/>
            <person name="Lee Y.-J."/>
            <person name="Yi H."/>
            <person name="Bahn Y.-S."/>
            <person name="Kim J.F."/>
            <person name="Lee D.-W."/>
        </authorList>
    </citation>
    <scope>NUCLEOTIDE SEQUENCE [LARGE SCALE GENOMIC DNA]</scope>
    <source>
        <strain evidence="3 4">KCCM 41400</strain>
    </source>
</reference>
<organism evidence="3 4">
    <name type="scientific">Paenibacillus chitinolyticus</name>
    <dbReference type="NCBI Taxonomy" id="79263"/>
    <lineage>
        <taxon>Bacteria</taxon>
        <taxon>Bacillati</taxon>
        <taxon>Bacillota</taxon>
        <taxon>Bacilli</taxon>
        <taxon>Bacillales</taxon>
        <taxon>Paenibacillaceae</taxon>
        <taxon>Paenibacillus</taxon>
    </lineage>
</organism>
<dbReference type="RefSeq" id="WP_084706608.1">
    <property type="nucleotide sequence ID" value="NZ_BQWH01000003.1"/>
</dbReference>
<evidence type="ECO:0000313" key="5">
    <source>
        <dbReference type="Proteomes" id="UP001527202"/>
    </source>
</evidence>
<keyword evidence="5" id="KW-1185">Reference proteome</keyword>
<dbReference type="InterPro" id="IPR025097">
    <property type="entry name" value="DUF4023"/>
</dbReference>
<dbReference type="KEGG" id="pchi:PC41400_24760"/>
<dbReference type="Proteomes" id="UP001527202">
    <property type="component" value="Unassembled WGS sequence"/>
</dbReference>
<feature type="region of interest" description="Disordered" evidence="1">
    <location>
        <begin position="1"/>
        <end position="37"/>
    </location>
</feature>
<evidence type="ECO:0000313" key="2">
    <source>
        <dbReference type="EMBL" id="MCY9597521.1"/>
    </source>
</evidence>
<dbReference type="Pfam" id="PF13215">
    <property type="entry name" value="DUF4023"/>
    <property type="match status" value="1"/>
</dbReference>
<dbReference type="EMBL" id="CP026520">
    <property type="protein sequence ID" value="QAV20718.1"/>
    <property type="molecule type" value="Genomic_DNA"/>
</dbReference>
<evidence type="ECO:0000313" key="3">
    <source>
        <dbReference type="EMBL" id="QAV20718.1"/>
    </source>
</evidence>
<gene>
    <name evidence="2" type="ORF">M5X16_17300</name>
    <name evidence="3" type="ORF">PC41400_24760</name>
</gene>
<dbReference type="OrthoDB" id="2631586at2"/>
<dbReference type="GeneID" id="95378008"/>
<sequence length="37" mass="4569">MDSHFISKLHDTQRKDERNRRTQGKNRPDKRLPNKQH</sequence>
<dbReference type="EMBL" id="JAMDMJ010000022">
    <property type="protein sequence ID" value="MCY9597521.1"/>
    <property type="molecule type" value="Genomic_DNA"/>
</dbReference>
<name>A0A410X273_9BACL</name>
<evidence type="ECO:0000313" key="4">
    <source>
        <dbReference type="Proteomes" id="UP000288943"/>
    </source>
</evidence>
<evidence type="ECO:0000256" key="1">
    <source>
        <dbReference type="SAM" id="MobiDB-lite"/>
    </source>
</evidence>
<dbReference type="Proteomes" id="UP000288943">
    <property type="component" value="Chromosome"/>
</dbReference>
<reference evidence="2 5" key="2">
    <citation type="submission" date="2022-05" db="EMBL/GenBank/DDBJ databases">
        <title>Genome Sequencing of Bee-Associated Microbes.</title>
        <authorList>
            <person name="Dunlap C."/>
        </authorList>
    </citation>
    <scope>NUCLEOTIDE SEQUENCE [LARGE SCALE GENOMIC DNA]</scope>
    <source>
        <strain evidence="2 5">NRRL B-23120</strain>
    </source>
</reference>
<protein>
    <submittedName>
        <fullName evidence="3">DUF4023 domain-containing protein</fullName>
    </submittedName>
</protein>
<dbReference type="AlphaFoldDB" id="A0A410X273"/>
<proteinExistence type="predicted"/>